<dbReference type="PROSITE" id="PS51257">
    <property type="entry name" value="PROKAR_LIPOPROTEIN"/>
    <property type="match status" value="1"/>
</dbReference>
<accession>A0A5N6JBQ5</accession>
<gene>
    <name evidence="2" type="ORF">BDV30DRAFT_207275</name>
</gene>
<evidence type="ECO:0000256" key="1">
    <source>
        <dbReference type="SAM" id="Phobius"/>
    </source>
</evidence>
<name>A0A5N6JBQ5_9EURO</name>
<protein>
    <submittedName>
        <fullName evidence="2">Uncharacterized protein</fullName>
    </submittedName>
</protein>
<dbReference type="EMBL" id="ML732780">
    <property type="protein sequence ID" value="KAB8275709.1"/>
    <property type="molecule type" value="Genomic_DNA"/>
</dbReference>
<proteinExistence type="predicted"/>
<keyword evidence="3" id="KW-1185">Reference proteome</keyword>
<sequence length="59" mass="6263">MLRPTPMAYPLCIATSNIILPICAGWVILSCVICGLTDAAMFRFSSHNYTSIAEGGIAS</sequence>
<feature type="transmembrane region" description="Helical" evidence="1">
    <location>
        <begin position="6"/>
        <end position="36"/>
    </location>
</feature>
<dbReference type="AlphaFoldDB" id="A0A5N6JBQ5"/>
<evidence type="ECO:0000313" key="3">
    <source>
        <dbReference type="Proteomes" id="UP000326289"/>
    </source>
</evidence>
<keyword evidence="1" id="KW-0472">Membrane</keyword>
<dbReference type="Proteomes" id="UP000326289">
    <property type="component" value="Unassembled WGS sequence"/>
</dbReference>
<keyword evidence="1" id="KW-1133">Transmembrane helix</keyword>
<keyword evidence="1" id="KW-0812">Transmembrane</keyword>
<evidence type="ECO:0000313" key="2">
    <source>
        <dbReference type="EMBL" id="KAB8275709.1"/>
    </source>
</evidence>
<organism evidence="2 3">
    <name type="scientific">Aspergillus minisclerotigenes</name>
    <dbReference type="NCBI Taxonomy" id="656917"/>
    <lineage>
        <taxon>Eukaryota</taxon>
        <taxon>Fungi</taxon>
        <taxon>Dikarya</taxon>
        <taxon>Ascomycota</taxon>
        <taxon>Pezizomycotina</taxon>
        <taxon>Eurotiomycetes</taxon>
        <taxon>Eurotiomycetidae</taxon>
        <taxon>Eurotiales</taxon>
        <taxon>Aspergillaceae</taxon>
        <taxon>Aspergillus</taxon>
        <taxon>Aspergillus subgen. Circumdati</taxon>
    </lineage>
</organism>
<reference evidence="2 3" key="1">
    <citation type="submission" date="2019-04" db="EMBL/GenBank/DDBJ databases">
        <title>Fungal friends and foes A comparative genomics study of 23 Aspergillus species from section Flavi.</title>
        <authorList>
            <consortium name="DOE Joint Genome Institute"/>
            <person name="Kjaerbolling I."/>
            <person name="Vesth T.C."/>
            <person name="Frisvad J.C."/>
            <person name="Nybo J.L."/>
            <person name="Theobald S."/>
            <person name="Kildgaard S."/>
            <person name="Petersen T.I."/>
            <person name="Kuo A."/>
            <person name="Sato A."/>
            <person name="Lyhne E.K."/>
            <person name="Kogle M.E."/>
            <person name="Wiebenga A."/>
            <person name="Kun R.S."/>
            <person name="Lubbers R.J."/>
            <person name="Makela M.R."/>
            <person name="Barry K."/>
            <person name="Chovatia M."/>
            <person name="Clum A."/>
            <person name="Daum C."/>
            <person name="Haridas S."/>
            <person name="He G."/>
            <person name="LaButti K."/>
            <person name="Lipzen A."/>
            <person name="Mondo S."/>
            <person name="Pangilinan J."/>
            <person name="Riley R."/>
            <person name="Salamov A."/>
            <person name="Simmons B.A."/>
            <person name="Magnuson J.K."/>
            <person name="Henrissat B."/>
            <person name="Mortensen U.H."/>
            <person name="Larsen T.O."/>
            <person name="De vries R.P."/>
            <person name="Grigoriev I.V."/>
            <person name="Machida M."/>
            <person name="Baker S.E."/>
            <person name="Andersen M.R."/>
        </authorList>
    </citation>
    <scope>NUCLEOTIDE SEQUENCE [LARGE SCALE GENOMIC DNA]</scope>
    <source>
        <strain evidence="2 3">CBS 117635</strain>
    </source>
</reference>